<dbReference type="Proteomes" id="UP001162972">
    <property type="component" value="Chromosome 10"/>
</dbReference>
<proteinExistence type="predicted"/>
<gene>
    <name evidence="1" type="ORF">OIU84_018887</name>
</gene>
<comment type="caution">
    <text evidence="1">The sequence shown here is derived from an EMBL/GenBank/DDBJ whole genome shotgun (WGS) entry which is preliminary data.</text>
</comment>
<sequence>MLANIGKHGLKRCISSCSAPFNELQLRHSLQQLQQLTLLDLGACFQISSVLTDSYKGFQCSRVDSYIFARGHHTGRCLNWGNASKRSIPSSYRIRWLDKGVVQGMSFHRRKACLFPQLPLGLESISASTGCTTESKMLGSAIPMPPTHQNDNRK</sequence>
<organism evidence="1 2">
    <name type="scientific">Salix udensis</name>
    <dbReference type="NCBI Taxonomy" id="889485"/>
    <lineage>
        <taxon>Eukaryota</taxon>
        <taxon>Viridiplantae</taxon>
        <taxon>Streptophyta</taxon>
        <taxon>Embryophyta</taxon>
        <taxon>Tracheophyta</taxon>
        <taxon>Spermatophyta</taxon>
        <taxon>Magnoliopsida</taxon>
        <taxon>eudicotyledons</taxon>
        <taxon>Gunneridae</taxon>
        <taxon>Pentapetalae</taxon>
        <taxon>rosids</taxon>
        <taxon>fabids</taxon>
        <taxon>Malpighiales</taxon>
        <taxon>Salicaceae</taxon>
        <taxon>Saliceae</taxon>
        <taxon>Salix</taxon>
    </lineage>
</organism>
<accession>A0AAD6KXJ9</accession>
<name>A0AAD6KXJ9_9ROSI</name>
<reference evidence="1 2" key="1">
    <citation type="journal article" date="2023" name="Int. J. Mol. Sci.">
        <title>De Novo Assembly and Annotation of 11 Diverse Shrub Willow (Salix) Genomes Reveals Novel Gene Organization in Sex-Linked Regions.</title>
        <authorList>
            <person name="Hyden B."/>
            <person name="Feng K."/>
            <person name="Yates T.B."/>
            <person name="Jawdy S."/>
            <person name="Cereghino C."/>
            <person name="Smart L.B."/>
            <person name="Muchero W."/>
        </authorList>
    </citation>
    <scope>NUCLEOTIDE SEQUENCE [LARGE SCALE GENOMIC DNA]</scope>
    <source>
        <tissue evidence="1">Shoot tip</tissue>
    </source>
</reference>
<dbReference type="EMBL" id="JAPFFJ010000003">
    <property type="protein sequence ID" value="KAJ6431495.1"/>
    <property type="molecule type" value="Genomic_DNA"/>
</dbReference>
<keyword evidence="2" id="KW-1185">Reference proteome</keyword>
<evidence type="ECO:0000313" key="1">
    <source>
        <dbReference type="EMBL" id="KAJ6431495.1"/>
    </source>
</evidence>
<protein>
    <submittedName>
        <fullName evidence="1">Uncharacterized protein</fullName>
    </submittedName>
</protein>
<dbReference type="AlphaFoldDB" id="A0AAD6KXJ9"/>
<evidence type="ECO:0000313" key="2">
    <source>
        <dbReference type="Proteomes" id="UP001162972"/>
    </source>
</evidence>